<dbReference type="OrthoDB" id="6256317at2759"/>
<reference evidence="3" key="1">
    <citation type="submission" date="2017-02" db="UniProtKB">
        <authorList>
            <consortium name="WormBaseParasite"/>
        </authorList>
    </citation>
    <scope>IDENTIFICATION</scope>
</reference>
<name>A0A0R3XB80_HYDTA</name>
<accession>A0A0R3XB80</accession>
<sequence>MLMNVNNNATSGISVPQPQRRSLILIPLGPAEEPPVFNLTLNLNGARSSFLMGIDEWVMKRPSNLQLVHRLVNSFKANLEMVPFTCDSLAKSSLVNHAKWLEEIFSMLLPIEDNDSSILHLACVRQQVRSNGRHVRLIILFTYIDEMLSSMLCSHGITKEVLTPCCKAYATLLCLVAALTPPRKLALELIQSTQQPSVPLPQVQLPQNQQVGFGASVAVTPVKMSESMLGLRVYQETFCCWSAATVQFEHIAIFYSSKEKPVALERHALQVRTRRTSDLIHQSFEYMMQQQQQPRPQPQQNTLK</sequence>
<evidence type="ECO:0000313" key="2">
    <source>
        <dbReference type="Proteomes" id="UP000274429"/>
    </source>
</evidence>
<protein>
    <submittedName>
        <fullName evidence="1 3">Uncharacterized protein</fullName>
    </submittedName>
</protein>
<evidence type="ECO:0000313" key="1">
    <source>
        <dbReference type="EMBL" id="VDM35770.1"/>
    </source>
</evidence>
<evidence type="ECO:0000313" key="3">
    <source>
        <dbReference type="WBParaSite" id="TTAC_0001080701-mRNA-1"/>
    </source>
</evidence>
<organism evidence="3">
    <name type="scientific">Hydatigena taeniaeformis</name>
    <name type="common">Feline tapeworm</name>
    <name type="synonym">Taenia taeniaeformis</name>
    <dbReference type="NCBI Taxonomy" id="6205"/>
    <lineage>
        <taxon>Eukaryota</taxon>
        <taxon>Metazoa</taxon>
        <taxon>Spiralia</taxon>
        <taxon>Lophotrochozoa</taxon>
        <taxon>Platyhelminthes</taxon>
        <taxon>Cestoda</taxon>
        <taxon>Eucestoda</taxon>
        <taxon>Cyclophyllidea</taxon>
        <taxon>Taeniidae</taxon>
        <taxon>Hydatigera</taxon>
    </lineage>
</organism>
<gene>
    <name evidence="1" type="ORF">TTAC_LOCUS10790</name>
</gene>
<keyword evidence="2" id="KW-1185">Reference proteome</keyword>
<dbReference type="Proteomes" id="UP000274429">
    <property type="component" value="Unassembled WGS sequence"/>
</dbReference>
<dbReference type="WBParaSite" id="TTAC_0001080701-mRNA-1">
    <property type="protein sequence ID" value="TTAC_0001080701-mRNA-1"/>
    <property type="gene ID" value="TTAC_0001080701"/>
</dbReference>
<dbReference type="AlphaFoldDB" id="A0A0R3XB80"/>
<proteinExistence type="predicted"/>
<reference evidence="1 2" key="2">
    <citation type="submission" date="2018-11" db="EMBL/GenBank/DDBJ databases">
        <authorList>
            <consortium name="Pathogen Informatics"/>
        </authorList>
    </citation>
    <scope>NUCLEOTIDE SEQUENCE [LARGE SCALE GENOMIC DNA]</scope>
</reference>
<dbReference type="EMBL" id="UYWX01022246">
    <property type="protein sequence ID" value="VDM35770.1"/>
    <property type="molecule type" value="Genomic_DNA"/>
</dbReference>